<dbReference type="Proteomes" id="UP000606044">
    <property type="component" value="Unassembled WGS sequence"/>
</dbReference>
<reference evidence="2" key="2">
    <citation type="submission" date="2020-09" db="EMBL/GenBank/DDBJ databases">
        <authorList>
            <person name="Sun Q."/>
            <person name="Sedlacek I."/>
        </authorList>
    </citation>
    <scope>NUCLEOTIDE SEQUENCE</scope>
    <source>
        <strain evidence="2">CCM 7897</strain>
    </source>
</reference>
<keyword evidence="3" id="KW-1185">Reference proteome</keyword>
<dbReference type="AlphaFoldDB" id="A0A917BYL0"/>
<evidence type="ECO:0000313" key="3">
    <source>
        <dbReference type="Proteomes" id="UP000606044"/>
    </source>
</evidence>
<proteinExistence type="predicted"/>
<dbReference type="Pfam" id="PF02515">
    <property type="entry name" value="CoA_transf_3"/>
    <property type="match status" value="1"/>
</dbReference>
<dbReference type="SUPFAM" id="SSF89796">
    <property type="entry name" value="CoA-transferase family III (CaiB/BaiF)"/>
    <property type="match status" value="1"/>
</dbReference>
<evidence type="ECO:0000313" key="2">
    <source>
        <dbReference type="EMBL" id="GGF63209.1"/>
    </source>
</evidence>
<dbReference type="RefSeq" id="WP_188578658.1">
    <property type="nucleotide sequence ID" value="NZ_BMCT01000002.1"/>
</dbReference>
<sequence length="405" mass="43327">MSATATAFAAPVPPSTALSKLRILDLTRVRAGPTCCRIFADFGADVIKIEAPDGVDPNETMSGARDGYDMLNLHRNKRSLTLNLKRKEGLELFLKLVETADVVVENYRPDVKSRLGIDYEALKARNPRIILASISGFGQDGPYVGRAGFDQIAQGMGGLMWLTGLPGQGPVRAGVATADSTAGLYAATGILVALRERDTSGEGQWVQTSLLQAQIALCDFQAARYLVDGVVPEQAGNDHPYSTPMGVVETADGFINLAVGGDGQWRDLCRAIQRSDLVDHPDYATQPERLAHRAEVWALLTPIFASDTSANWLQRLEEVGVPAGPIYRMDEVFEDEQVRHLGIARTVPHPRLGEVTLVGQPIGLSRTPAAVVSPLSDKGADGADILAEIGLDAARIADLKAGGVL</sequence>
<dbReference type="GO" id="GO:0008410">
    <property type="term" value="F:CoA-transferase activity"/>
    <property type="evidence" value="ECO:0007669"/>
    <property type="project" value="TreeGrafter"/>
</dbReference>
<dbReference type="Gene3D" id="3.40.50.10540">
    <property type="entry name" value="Crotonobetainyl-coa:carnitine coa-transferase, domain 1"/>
    <property type="match status" value="1"/>
</dbReference>
<evidence type="ECO:0000256" key="1">
    <source>
        <dbReference type="ARBA" id="ARBA00022679"/>
    </source>
</evidence>
<dbReference type="InterPro" id="IPR023606">
    <property type="entry name" value="CoA-Trfase_III_dom_1_sf"/>
</dbReference>
<dbReference type="InterPro" id="IPR050483">
    <property type="entry name" value="CoA-transferase_III_domain"/>
</dbReference>
<keyword evidence="1 2" id="KW-0808">Transferase</keyword>
<organism evidence="2 3">
    <name type="scientific">Azorhizobium oxalatiphilum</name>
    <dbReference type="NCBI Taxonomy" id="980631"/>
    <lineage>
        <taxon>Bacteria</taxon>
        <taxon>Pseudomonadati</taxon>
        <taxon>Pseudomonadota</taxon>
        <taxon>Alphaproteobacteria</taxon>
        <taxon>Hyphomicrobiales</taxon>
        <taxon>Xanthobacteraceae</taxon>
        <taxon>Azorhizobium</taxon>
    </lineage>
</organism>
<reference evidence="2" key="1">
    <citation type="journal article" date="2014" name="Int. J. Syst. Evol. Microbiol.">
        <title>Complete genome sequence of Corynebacterium casei LMG S-19264T (=DSM 44701T), isolated from a smear-ripened cheese.</title>
        <authorList>
            <consortium name="US DOE Joint Genome Institute (JGI-PGF)"/>
            <person name="Walter F."/>
            <person name="Albersmeier A."/>
            <person name="Kalinowski J."/>
            <person name="Ruckert C."/>
        </authorList>
    </citation>
    <scope>NUCLEOTIDE SEQUENCE</scope>
    <source>
        <strain evidence="2">CCM 7897</strain>
    </source>
</reference>
<dbReference type="PANTHER" id="PTHR48207">
    <property type="entry name" value="SUCCINATE--HYDROXYMETHYLGLUTARATE COA-TRANSFERASE"/>
    <property type="match status" value="1"/>
</dbReference>
<gene>
    <name evidence="2" type="ORF">GCM10007301_23770</name>
</gene>
<dbReference type="PANTHER" id="PTHR48207:SF3">
    <property type="entry name" value="SUCCINATE--HYDROXYMETHYLGLUTARATE COA-TRANSFERASE"/>
    <property type="match status" value="1"/>
</dbReference>
<comment type="caution">
    <text evidence="2">The sequence shown here is derived from an EMBL/GenBank/DDBJ whole genome shotgun (WGS) entry which is preliminary data.</text>
</comment>
<protein>
    <submittedName>
        <fullName evidence="2">CoA transferase</fullName>
    </submittedName>
</protein>
<dbReference type="InterPro" id="IPR003673">
    <property type="entry name" value="CoA-Trfase_fam_III"/>
</dbReference>
<dbReference type="EMBL" id="BMCT01000002">
    <property type="protein sequence ID" value="GGF63209.1"/>
    <property type="molecule type" value="Genomic_DNA"/>
</dbReference>
<dbReference type="InterPro" id="IPR044855">
    <property type="entry name" value="CoA-Trfase_III_dom3_sf"/>
</dbReference>
<name>A0A917BYL0_9HYPH</name>
<accession>A0A917BYL0</accession>
<dbReference type="Gene3D" id="3.30.1540.10">
    <property type="entry name" value="formyl-coa transferase, domain 3"/>
    <property type="match status" value="1"/>
</dbReference>